<keyword evidence="2" id="KW-0732">Signal</keyword>
<gene>
    <name evidence="4" type="ORF">DLAC_09021</name>
</gene>
<feature type="domain" description="SCP" evidence="3">
    <location>
        <begin position="29"/>
        <end position="143"/>
    </location>
</feature>
<feature type="signal peptide" evidence="2">
    <location>
        <begin position="1"/>
        <end position="21"/>
    </location>
</feature>
<accession>A0A151Z8X5</accession>
<protein>
    <recommendedName>
        <fullName evidence="3">SCP domain-containing protein</fullName>
    </recommendedName>
</protein>
<reference evidence="4 5" key="1">
    <citation type="submission" date="2015-12" db="EMBL/GenBank/DDBJ databases">
        <title>Dictyostelia acquired genes for synthesis and detection of signals that induce cell-type specialization by lateral gene transfer from prokaryotes.</title>
        <authorList>
            <person name="Gloeckner G."/>
            <person name="Schaap P."/>
        </authorList>
    </citation>
    <scope>NUCLEOTIDE SEQUENCE [LARGE SCALE GENOMIC DNA]</scope>
    <source>
        <strain evidence="4 5">TK</strain>
    </source>
</reference>
<name>A0A151Z8X5_TIELA</name>
<evidence type="ECO:0000313" key="5">
    <source>
        <dbReference type="Proteomes" id="UP000076078"/>
    </source>
</evidence>
<dbReference type="OMA" id="INCVAVF"/>
<feature type="transmembrane region" description="Helical" evidence="1">
    <location>
        <begin position="165"/>
        <end position="183"/>
    </location>
</feature>
<evidence type="ECO:0000256" key="1">
    <source>
        <dbReference type="SAM" id="Phobius"/>
    </source>
</evidence>
<dbReference type="OrthoDB" id="19802at2759"/>
<proteinExistence type="predicted"/>
<dbReference type="PANTHER" id="PTHR31157:SF1">
    <property type="entry name" value="SCP DOMAIN-CONTAINING PROTEIN"/>
    <property type="match status" value="1"/>
</dbReference>
<dbReference type="AlphaFoldDB" id="A0A151Z8X5"/>
<dbReference type="Gene3D" id="3.40.33.10">
    <property type="entry name" value="CAP"/>
    <property type="match status" value="1"/>
</dbReference>
<dbReference type="Proteomes" id="UP000076078">
    <property type="component" value="Unassembled WGS sequence"/>
</dbReference>
<evidence type="ECO:0000259" key="3">
    <source>
        <dbReference type="Pfam" id="PF00188"/>
    </source>
</evidence>
<keyword evidence="1" id="KW-0812">Transmembrane</keyword>
<dbReference type="PANTHER" id="PTHR31157">
    <property type="entry name" value="SCP DOMAIN-CONTAINING PROTEIN"/>
    <property type="match status" value="1"/>
</dbReference>
<dbReference type="InterPro" id="IPR014044">
    <property type="entry name" value="CAP_dom"/>
</dbReference>
<dbReference type="Pfam" id="PF00188">
    <property type="entry name" value="CAP"/>
    <property type="match status" value="1"/>
</dbReference>
<keyword evidence="1" id="KW-1133">Transmembrane helix</keyword>
<dbReference type="EMBL" id="LODT01000037">
    <property type="protein sequence ID" value="KYQ90403.1"/>
    <property type="molecule type" value="Genomic_DNA"/>
</dbReference>
<dbReference type="SUPFAM" id="SSF55797">
    <property type="entry name" value="PR-1-like"/>
    <property type="match status" value="1"/>
</dbReference>
<organism evidence="4 5">
    <name type="scientific">Tieghemostelium lacteum</name>
    <name type="common">Slime mold</name>
    <name type="synonym">Dictyostelium lacteum</name>
    <dbReference type="NCBI Taxonomy" id="361077"/>
    <lineage>
        <taxon>Eukaryota</taxon>
        <taxon>Amoebozoa</taxon>
        <taxon>Evosea</taxon>
        <taxon>Eumycetozoa</taxon>
        <taxon>Dictyostelia</taxon>
        <taxon>Dictyosteliales</taxon>
        <taxon>Raperosteliaceae</taxon>
        <taxon>Tieghemostelium</taxon>
    </lineage>
</organism>
<feature type="chain" id="PRO_5007592984" description="SCP domain-containing protein" evidence="2">
    <location>
        <begin position="22"/>
        <end position="184"/>
    </location>
</feature>
<evidence type="ECO:0000256" key="2">
    <source>
        <dbReference type="SAM" id="SignalP"/>
    </source>
</evidence>
<evidence type="ECO:0000313" key="4">
    <source>
        <dbReference type="EMBL" id="KYQ90403.1"/>
    </source>
</evidence>
<keyword evidence="5" id="KW-1185">Reference proteome</keyword>
<keyword evidence="1" id="KW-0472">Membrane</keyword>
<sequence>MYKYSTIVFVLLLLKIINCVAVFDPQNQLALVNQIRSDAGKPKLISNDCIMKAAQYQSDYQAKISESTHDSPYGGLYDRLTPFGISGMGGVAENVAAGYSSDASVVDGWKNSPGHYQNMIGDYVWIGMGMALKDGTPYWTQQFVGGTNLTCVLPTDPPVIDSSNIISQPILLIFIISSILLILM</sequence>
<comment type="caution">
    <text evidence="4">The sequence shown here is derived from an EMBL/GenBank/DDBJ whole genome shotgun (WGS) entry which is preliminary data.</text>
</comment>
<dbReference type="InterPro" id="IPR035940">
    <property type="entry name" value="CAP_sf"/>
</dbReference>
<dbReference type="InParanoid" id="A0A151Z8X5"/>
<dbReference type="CDD" id="cd05379">
    <property type="entry name" value="CAP_bacterial"/>
    <property type="match status" value="1"/>
</dbReference>